<evidence type="ECO:0000259" key="1">
    <source>
        <dbReference type="Pfam" id="PF13614"/>
    </source>
</evidence>
<organism evidence="2 3">
    <name type="scientific">Desulfobacter latus</name>
    <dbReference type="NCBI Taxonomy" id="2292"/>
    <lineage>
        <taxon>Bacteria</taxon>
        <taxon>Pseudomonadati</taxon>
        <taxon>Thermodesulfobacteriota</taxon>
        <taxon>Desulfobacteria</taxon>
        <taxon>Desulfobacterales</taxon>
        <taxon>Desulfobacteraceae</taxon>
        <taxon>Desulfobacter</taxon>
    </lineage>
</organism>
<dbReference type="Proteomes" id="UP000553343">
    <property type="component" value="Unassembled WGS sequence"/>
</dbReference>
<reference evidence="2 3" key="1">
    <citation type="submission" date="2020-06" db="EMBL/GenBank/DDBJ databases">
        <title>High-quality draft genome of sulfate reducer Desulfobacter latus type strain AcrS2 isolated from marine sediment.</title>
        <authorList>
            <person name="Hoppe M."/>
            <person name="Larsen C.K."/>
            <person name="Marshall I.P.G."/>
            <person name="Schramm A."/>
            <person name="Marietou A.G."/>
        </authorList>
    </citation>
    <scope>NUCLEOTIDE SEQUENCE [LARGE SCALE GENOMIC DNA]</scope>
    <source>
        <strain evidence="2 3">AcRS2</strain>
    </source>
</reference>
<protein>
    <submittedName>
        <fullName evidence="2">ParA family protein</fullName>
    </submittedName>
</protein>
<dbReference type="EMBL" id="JACADJ010000002">
    <property type="protein sequence ID" value="NWH03533.1"/>
    <property type="molecule type" value="Genomic_DNA"/>
</dbReference>
<evidence type="ECO:0000313" key="2">
    <source>
        <dbReference type="EMBL" id="NWH03533.1"/>
    </source>
</evidence>
<accession>A0A850SVT1</accession>
<dbReference type="CDD" id="cd02042">
    <property type="entry name" value="ParAB_family"/>
    <property type="match status" value="1"/>
</dbReference>
<dbReference type="PANTHER" id="PTHR13696:SF52">
    <property type="entry name" value="PARA FAMILY PROTEIN CT_582"/>
    <property type="match status" value="1"/>
</dbReference>
<dbReference type="RefSeq" id="WP_178364986.1">
    <property type="nucleotide sequence ID" value="NZ_JACADJ010000002.1"/>
</dbReference>
<dbReference type="PANTHER" id="PTHR13696">
    <property type="entry name" value="P-LOOP CONTAINING NUCLEOSIDE TRIPHOSPHATE HYDROLASE"/>
    <property type="match status" value="1"/>
</dbReference>
<gene>
    <name evidence="2" type="ORF">HXW94_00740</name>
</gene>
<dbReference type="InterPro" id="IPR027417">
    <property type="entry name" value="P-loop_NTPase"/>
</dbReference>
<dbReference type="Gene3D" id="3.40.50.300">
    <property type="entry name" value="P-loop containing nucleotide triphosphate hydrolases"/>
    <property type="match status" value="1"/>
</dbReference>
<dbReference type="InterPro" id="IPR025669">
    <property type="entry name" value="AAA_dom"/>
</dbReference>
<dbReference type="InterPro" id="IPR050678">
    <property type="entry name" value="DNA_Partitioning_ATPase"/>
</dbReference>
<proteinExistence type="predicted"/>
<feature type="domain" description="AAA" evidence="1">
    <location>
        <begin position="4"/>
        <end position="176"/>
    </location>
</feature>
<dbReference type="SUPFAM" id="SSF52540">
    <property type="entry name" value="P-loop containing nucleoside triphosphate hydrolases"/>
    <property type="match status" value="1"/>
</dbReference>
<dbReference type="Pfam" id="PF13614">
    <property type="entry name" value="AAA_31"/>
    <property type="match status" value="1"/>
</dbReference>
<keyword evidence="3" id="KW-1185">Reference proteome</keyword>
<dbReference type="AlphaFoldDB" id="A0A850SVT1"/>
<comment type="caution">
    <text evidence="2">The sequence shown here is derived from an EMBL/GenBank/DDBJ whole genome shotgun (WGS) entry which is preliminary data.</text>
</comment>
<sequence>MRNVLTISGLKGGTGKSITALNLSASMALYGKKVLLVDCDPQASVSQWHKMASKGNNHDLAQVLAGRIHVSDAVSETDLDGLDILPAGFGLFSMSLKLTRHIDNEKLLRLIIDEIEHDYDIIILDAPSSCGYLSIAALTAADWVAAVVIPDEDWVSDFHSLIRIVRYIRQSHKIPLSIAGILFNRCKSKKQMKNHADSEVFEQIRPLIYKTMIPDDDMLDKPSPFLRPLSLYDIKGQASQAYLAVAREISPAFNLK</sequence>
<name>A0A850SVT1_9BACT</name>
<evidence type="ECO:0000313" key="3">
    <source>
        <dbReference type="Proteomes" id="UP000553343"/>
    </source>
</evidence>